<feature type="signal peptide" evidence="1">
    <location>
        <begin position="1"/>
        <end position="20"/>
    </location>
</feature>
<name>A0ABY5NR11_9FLAO</name>
<reference evidence="2 3" key="1">
    <citation type="submission" date="2022-08" db="EMBL/GenBank/DDBJ databases">
        <title>Myroides zhujiangensis sp. nov., a novel bacterium isolated from sediment in the Pearl River Estuary.</title>
        <authorList>
            <person name="Cui L."/>
        </authorList>
    </citation>
    <scope>NUCLEOTIDE SEQUENCE [LARGE SCALE GENOMIC DNA]</scope>
    <source>
        <strain evidence="2 3">SCSIO 72103</strain>
    </source>
</reference>
<gene>
    <name evidence="2" type="ORF">NPX36_11450</name>
</gene>
<organism evidence="2 3">
    <name type="scientific">Paenimyroides aestuarii</name>
    <dbReference type="NCBI Taxonomy" id="2968490"/>
    <lineage>
        <taxon>Bacteria</taxon>
        <taxon>Pseudomonadati</taxon>
        <taxon>Bacteroidota</taxon>
        <taxon>Flavobacteriia</taxon>
        <taxon>Flavobacteriales</taxon>
        <taxon>Flavobacteriaceae</taxon>
        <taxon>Paenimyroides</taxon>
    </lineage>
</organism>
<evidence type="ECO:0000256" key="1">
    <source>
        <dbReference type="SAM" id="SignalP"/>
    </source>
</evidence>
<dbReference type="EMBL" id="CP102382">
    <property type="protein sequence ID" value="UUV20927.1"/>
    <property type="molecule type" value="Genomic_DNA"/>
</dbReference>
<dbReference type="Pfam" id="PF07661">
    <property type="entry name" value="MORN_2"/>
    <property type="match status" value="2"/>
</dbReference>
<dbReference type="SUPFAM" id="SSF82185">
    <property type="entry name" value="Histone H3 K4-specific methyltransferase SET7/9 N-terminal domain"/>
    <property type="match status" value="2"/>
</dbReference>
<keyword evidence="3" id="KW-1185">Reference proteome</keyword>
<dbReference type="Gene3D" id="2.20.110.10">
    <property type="entry name" value="Histone H3 K4-specific methyltransferase SET7/9 N-terminal domain"/>
    <property type="match status" value="2"/>
</dbReference>
<dbReference type="Proteomes" id="UP001317001">
    <property type="component" value="Chromosome"/>
</dbReference>
<evidence type="ECO:0000313" key="3">
    <source>
        <dbReference type="Proteomes" id="UP001317001"/>
    </source>
</evidence>
<dbReference type="RefSeq" id="WP_257498843.1">
    <property type="nucleotide sequence ID" value="NZ_CP102382.1"/>
</dbReference>
<dbReference type="InterPro" id="IPR011652">
    <property type="entry name" value="MORN_2"/>
</dbReference>
<feature type="chain" id="PRO_5047115495" description="Toxin-antitoxin system YwqK family antitoxin" evidence="1">
    <location>
        <begin position="21"/>
        <end position="210"/>
    </location>
</feature>
<evidence type="ECO:0000313" key="2">
    <source>
        <dbReference type="EMBL" id="UUV20927.1"/>
    </source>
</evidence>
<proteinExistence type="predicted"/>
<keyword evidence="1" id="KW-0732">Signal</keyword>
<evidence type="ECO:0008006" key="4">
    <source>
        <dbReference type="Google" id="ProtNLM"/>
    </source>
</evidence>
<sequence length="210" mass="23703">MKQSIITAVAVVSASVVVYAQDVNKTNAQGQREGVWVGYYPKTNHIKYEGTFKNGKEIGTFKFYADEPDKKLIATKEFKADGSVYTVFYNGKKKMSEGVYINKMREGIWKIYHVDGQNIMAEEPYKNDKLHGVKKAYYSSGKLSEELEYKNGIEDGISNQYAENGVKIKETHYKNGALDGKIIIRDTNGKITDEAEYVNGKLIVPKKTTK</sequence>
<accession>A0ABY5NR11</accession>
<protein>
    <recommendedName>
        <fullName evidence="4">Toxin-antitoxin system YwqK family antitoxin</fullName>
    </recommendedName>
</protein>